<feature type="compositionally biased region" description="Low complexity" evidence="1">
    <location>
        <begin position="120"/>
        <end position="139"/>
    </location>
</feature>
<dbReference type="Gene3D" id="2.60.40.1890">
    <property type="entry name" value="PCu(A)C copper chaperone"/>
    <property type="match status" value="1"/>
</dbReference>
<dbReference type="PROSITE" id="PS51257">
    <property type="entry name" value="PROKAR_LIPOPROTEIN"/>
    <property type="match status" value="1"/>
</dbReference>
<feature type="region of interest" description="Disordered" evidence="1">
    <location>
        <begin position="111"/>
        <end position="154"/>
    </location>
</feature>
<evidence type="ECO:0000256" key="1">
    <source>
        <dbReference type="SAM" id="MobiDB-lite"/>
    </source>
</evidence>
<feature type="chain" id="PRO_5039247136" description="Copper chaperone PCu(A)C" evidence="2">
    <location>
        <begin position="20"/>
        <end position="232"/>
    </location>
</feature>
<protein>
    <recommendedName>
        <fullName evidence="5">Copper chaperone PCu(A)C</fullName>
    </recommendedName>
</protein>
<keyword evidence="4" id="KW-1185">Reference proteome</keyword>
<feature type="region of interest" description="Disordered" evidence="1">
    <location>
        <begin position="209"/>
        <end position="232"/>
    </location>
</feature>
<sequence length="232" mass="24089">MTRPTRALRRLSLSGAALAVSLLAGCGAGQIAETAEKEPSIQGVNLMTDNGEYAVRGLLIEFPGADGYRAGADALLSAVIYNDSKDAVTVTVTTQDARDIVIVDAVRPIPPRSDTSAARSPTIASPAATDASPAPGSPGDATPDQRTEPARIDLPPLSFVRFNAQAGRYFQLLDLDESLRSGQNATVTFDFGNGQRITGPAPVAAALTPVPPPPPIVEPEEAETHDGPDHGD</sequence>
<feature type="signal peptide" evidence="2">
    <location>
        <begin position="1"/>
        <end position="19"/>
    </location>
</feature>
<reference evidence="3 4" key="1">
    <citation type="submission" date="2020-02" db="EMBL/GenBank/DDBJ databases">
        <title>Draft Genome Sequence of Verrucosispora sp. Strain CWR15, Isolated from Gulf of Mexico Sponge.</title>
        <authorList>
            <person name="Kennedy S.J."/>
            <person name="Cella E."/>
            <person name="Azarian T."/>
            <person name="Baker B.J."/>
            <person name="Shaw L.N."/>
        </authorList>
    </citation>
    <scope>NUCLEOTIDE SEQUENCE [LARGE SCALE GENOMIC DNA]</scope>
    <source>
        <strain evidence="3 4">CWR15</strain>
    </source>
</reference>
<feature type="compositionally biased region" description="Basic and acidic residues" evidence="1">
    <location>
        <begin position="222"/>
        <end position="232"/>
    </location>
</feature>
<evidence type="ECO:0000313" key="3">
    <source>
        <dbReference type="EMBL" id="NGM15131.1"/>
    </source>
</evidence>
<name>A0A6M1LA35_9ACTN</name>
<evidence type="ECO:0000256" key="2">
    <source>
        <dbReference type="SAM" id="SignalP"/>
    </source>
</evidence>
<dbReference type="Proteomes" id="UP000478148">
    <property type="component" value="Unassembled WGS sequence"/>
</dbReference>
<evidence type="ECO:0008006" key="5">
    <source>
        <dbReference type="Google" id="ProtNLM"/>
    </source>
</evidence>
<dbReference type="InterPro" id="IPR036182">
    <property type="entry name" value="PCuAC_sf"/>
</dbReference>
<organism evidence="3 4">
    <name type="scientific">Verrucosispora sioxanthis</name>
    <dbReference type="NCBI Taxonomy" id="2499994"/>
    <lineage>
        <taxon>Bacteria</taxon>
        <taxon>Bacillati</taxon>
        <taxon>Actinomycetota</taxon>
        <taxon>Actinomycetes</taxon>
        <taxon>Micromonosporales</taxon>
        <taxon>Micromonosporaceae</taxon>
        <taxon>Micromonospora</taxon>
    </lineage>
</organism>
<accession>A0A6M1LA35</accession>
<comment type="caution">
    <text evidence="3">The sequence shown here is derived from an EMBL/GenBank/DDBJ whole genome shotgun (WGS) entry which is preliminary data.</text>
</comment>
<proteinExistence type="predicted"/>
<keyword evidence="2" id="KW-0732">Signal</keyword>
<evidence type="ECO:0000313" key="4">
    <source>
        <dbReference type="Proteomes" id="UP000478148"/>
    </source>
</evidence>
<dbReference type="AlphaFoldDB" id="A0A6M1LA35"/>
<dbReference type="RefSeq" id="WP_164448993.1">
    <property type="nucleotide sequence ID" value="NZ_SAIY01000008.1"/>
</dbReference>
<gene>
    <name evidence="3" type="ORF">ENC19_22015</name>
</gene>
<dbReference type="EMBL" id="SAIY01000008">
    <property type="protein sequence ID" value="NGM15131.1"/>
    <property type="molecule type" value="Genomic_DNA"/>
</dbReference>